<organism evidence="1">
    <name type="scientific">bioreactor metagenome</name>
    <dbReference type="NCBI Taxonomy" id="1076179"/>
    <lineage>
        <taxon>unclassified sequences</taxon>
        <taxon>metagenomes</taxon>
        <taxon>ecological metagenomes</taxon>
    </lineage>
</organism>
<dbReference type="EMBL" id="VSSQ01042680">
    <property type="protein sequence ID" value="MPM96291.1"/>
    <property type="molecule type" value="Genomic_DNA"/>
</dbReference>
<reference evidence="1" key="1">
    <citation type="submission" date="2019-08" db="EMBL/GenBank/DDBJ databases">
        <authorList>
            <person name="Kucharzyk K."/>
            <person name="Murdoch R.W."/>
            <person name="Higgins S."/>
            <person name="Loffler F."/>
        </authorList>
    </citation>
    <scope>NUCLEOTIDE SEQUENCE</scope>
</reference>
<dbReference type="AlphaFoldDB" id="A0A645E402"/>
<comment type="caution">
    <text evidence="1">The sequence shown here is derived from an EMBL/GenBank/DDBJ whole genome shotgun (WGS) entry which is preliminary data.</text>
</comment>
<name>A0A645E402_9ZZZZ</name>
<accession>A0A645E402</accession>
<gene>
    <name evidence="1" type="ORF">SDC9_143449</name>
</gene>
<evidence type="ECO:0000313" key="1">
    <source>
        <dbReference type="EMBL" id="MPM96291.1"/>
    </source>
</evidence>
<proteinExistence type="predicted"/>
<protein>
    <submittedName>
        <fullName evidence="1">Uncharacterized protein</fullName>
    </submittedName>
</protein>
<sequence length="49" mass="5786">MSIEIKLLKHRHRRHEHQIGSDRPFGSDTIQEAGAHAARIWRIHRHNGK</sequence>